<sequence length="295" mass="33010">MVRGKVEEAKKVLCYAAEVNKKTIPLNLLNKLQIPGKKVTKASILDFYTNQHLFKVVLAMGCVWFTVSYISFTLSLKMKDFGLDIYFVQVIPSILAVPARLCCVILLEYFGRKWSLNLTLFLVTFTCLFLLFLPEEFSMAGTVSIFFIYTAELLPTVLRSTGLGMVSLAWAAGAISSMAIFKQTKTQLPIFFCCLCCILALCFSSLVPETGNQPLRDSIEYSSRDSLEHKDRSKDVPTVMIAEESMSDVVADSEVTKNTMFNAMTFKPEADSLLNMTLEVPSRELPVQLPENQPP</sequence>
<evidence type="ECO:0000313" key="6">
    <source>
        <dbReference type="EMBL" id="GAB1294799.1"/>
    </source>
</evidence>
<feature type="transmembrane region" description="Helical" evidence="5">
    <location>
        <begin position="188"/>
        <end position="207"/>
    </location>
</feature>
<keyword evidence="3 5" id="KW-1133">Transmembrane helix</keyword>
<keyword evidence="4 5" id="KW-0472">Membrane</keyword>
<feature type="transmembrane region" description="Helical" evidence="5">
    <location>
        <begin position="53"/>
        <end position="74"/>
    </location>
</feature>
<evidence type="ECO:0000256" key="5">
    <source>
        <dbReference type="SAM" id="Phobius"/>
    </source>
</evidence>
<proteinExistence type="predicted"/>
<feature type="transmembrane region" description="Helical" evidence="5">
    <location>
        <begin position="86"/>
        <end position="107"/>
    </location>
</feature>
<organism evidence="6 7">
    <name type="scientific">Apodemus speciosus</name>
    <name type="common">Large Japanese field mouse</name>
    <dbReference type="NCBI Taxonomy" id="105296"/>
    <lineage>
        <taxon>Eukaryota</taxon>
        <taxon>Metazoa</taxon>
        <taxon>Chordata</taxon>
        <taxon>Craniata</taxon>
        <taxon>Vertebrata</taxon>
        <taxon>Euteleostomi</taxon>
        <taxon>Mammalia</taxon>
        <taxon>Eutheria</taxon>
        <taxon>Euarchontoglires</taxon>
        <taxon>Glires</taxon>
        <taxon>Rodentia</taxon>
        <taxon>Myomorpha</taxon>
        <taxon>Muroidea</taxon>
        <taxon>Muridae</taxon>
        <taxon>Murinae</taxon>
        <taxon>Apodemus</taxon>
    </lineage>
</organism>
<dbReference type="SUPFAM" id="SSF103473">
    <property type="entry name" value="MFS general substrate transporter"/>
    <property type="match status" value="1"/>
</dbReference>
<dbReference type="PANTHER" id="PTHR24064">
    <property type="entry name" value="SOLUTE CARRIER FAMILY 22 MEMBER"/>
    <property type="match status" value="1"/>
</dbReference>
<comment type="subcellular location">
    <subcellularLocation>
        <location evidence="1">Membrane</location>
        <topology evidence="1">Multi-pass membrane protein</topology>
    </subcellularLocation>
</comment>
<protein>
    <submittedName>
        <fullName evidence="6">Solute carrier family 22 member 14</fullName>
    </submittedName>
</protein>
<evidence type="ECO:0000256" key="4">
    <source>
        <dbReference type="ARBA" id="ARBA00023136"/>
    </source>
</evidence>
<evidence type="ECO:0000256" key="2">
    <source>
        <dbReference type="ARBA" id="ARBA00022692"/>
    </source>
</evidence>
<feature type="transmembrane region" description="Helical" evidence="5">
    <location>
        <begin position="114"/>
        <end position="133"/>
    </location>
</feature>
<name>A0ABQ0F693_APOSI</name>
<feature type="transmembrane region" description="Helical" evidence="5">
    <location>
        <begin position="162"/>
        <end position="181"/>
    </location>
</feature>
<dbReference type="EMBL" id="BAAFST010000009">
    <property type="protein sequence ID" value="GAB1294799.1"/>
    <property type="molecule type" value="Genomic_DNA"/>
</dbReference>
<keyword evidence="7" id="KW-1185">Reference proteome</keyword>
<evidence type="ECO:0000256" key="1">
    <source>
        <dbReference type="ARBA" id="ARBA00004141"/>
    </source>
</evidence>
<dbReference type="Proteomes" id="UP001623349">
    <property type="component" value="Unassembled WGS sequence"/>
</dbReference>
<evidence type="ECO:0000313" key="7">
    <source>
        <dbReference type="Proteomes" id="UP001623349"/>
    </source>
</evidence>
<reference evidence="6 7" key="1">
    <citation type="submission" date="2024-08" db="EMBL/GenBank/DDBJ databases">
        <title>The draft genome of Apodemus speciosus.</title>
        <authorList>
            <person name="Nabeshima K."/>
            <person name="Suzuki S."/>
            <person name="Onuma M."/>
        </authorList>
    </citation>
    <scope>NUCLEOTIDE SEQUENCE [LARGE SCALE GENOMIC DNA]</scope>
    <source>
        <strain evidence="6">IB14-021</strain>
    </source>
</reference>
<accession>A0ABQ0F693</accession>
<dbReference type="InterPro" id="IPR036259">
    <property type="entry name" value="MFS_trans_sf"/>
</dbReference>
<keyword evidence="2 5" id="KW-0812">Transmembrane</keyword>
<dbReference type="Gene3D" id="1.20.1250.20">
    <property type="entry name" value="MFS general substrate transporter like domains"/>
    <property type="match status" value="1"/>
</dbReference>
<gene>
    <name evidence="6" type="ORF">APTSU1_001003200</name>
</gene>
<evidence type="ECO:0000256" key="3">
    <source>
        <dbReference type="ARBA" id="ARBA00022989"/>
    </source>
</evidence>
<comment type="caution">
    <text evidence="6">The sequence shown here is derived from an EMBL/GenBank/DDBJ whole genome shotgun (WGS) entry which is preliminary data.</text>
</comment>